<organism evidence="1 2">
    <name type="scientific">Dreissena polymorpha</name>
    <name type="common">Zebra mussel</name>
    <name type="synonym">Mytilus polymorpha</name>
    <dbReference type="NCBI Taxonomy" id="45954"/>
    <lineage>
        <taxon>Eukaryota</taxon>
        <taxon>Metazoa</taxon>
        <taxon>Spiralia</taxon>
        <taxon>Lophotrochozoa</taxon>
        <taxon>Mollusca</taxon>
        <taxon>Bivalvia</taxon>
        <taxon>Autobranchia</taxon>
        <taxon>Heteroconchia</taxon>
        <taxon>Euheterodonta</taxon>
        <taxon>Imparidentia</taxon>
        <taxon>Neoheterodontei</taxon>
        <taxon>Myida</taxon>
        <taxon>Dreissenoidea</taxon>
        <taxon>Dreissenidae</taxon>
        <taxon>Dreissena</taxon>
    </lineage>
</organism>
<sequence length="133" mass="15389">MTLPTIVNGRSQPTEKMAEIFEDQLRNHWTSLSSLIRRDTMAFLEPPLVAFRRDCNLEDILVHKKHNRMFSRKPNMSGPCGAQWCAIYQYMLTADCFTDASDRKNSVRNNIDCKSFNVVYTVNCQPFAGTCMW</sequence>
<reference evidence="1" key="2">
    <citation type="submission" date="2020-11" db="EMBL/GenBank/DDBJ databases">
        <authorList>
            <person name="McCartney M.A."/>
            <person name="Auch B."/>
            <person name="Kono T."/>
            <person name="Mallez S."/>
            <person name="Becker A."/>
            <person name="Gohl D.M."/>
            <person name="Silverstein K.A.T."/>
            <person name="Koren S."/>
            <person name="Bechman K.B."/>
            <person name="Herman A."/>
            <person name="Abrahante J.E."/>
            <person name="Garbe J."/>
        </authorList>
    </citation>
    <scope>NUCLEOTIDE SEQUENCE</scope>
    <source>
        <strain evidence="1">Duluth1</strain>
        <tissue evidence="1">Whole animal</tissue>
    </source>
</reference>
<name>A0A9D4J350_DREPO</name>
<evidence type="ECO:0000313" key="2">
    <source>
        <dbReference type="Proteomes" id="UP000828390"/>
    </source>
</evidence>
<dbReference type="EMBL" id="JAIWYP010000007">
    <property type="protein sequence ID" value="KAH3796640.1"/>
    <property type="molecule type" value="Genomic_DNA"/>
</dbReference>
<dbReference type="Proteomes" id="UP000828390">
    <property type="component" value="Unassembled WGS sequence"/>
</dbReference>
<gene>
    <name evidence="1" type="ORF">DPMN_150209</name>
</gene>
<keyword evidence="2" id="KW-1185">Reference proteome</keyword>
<evidence type="ECO:0000313" key="1">
    <source>
        <dbReference type="EMBL" id="KAH3796640.1"/>
    </source>
</evidence>
<dbReference type="AlphaFoldDB" id="A0A9D4J350"/>
<accession>A0A9D4J350</accession>
<proteinExistence type="predicted"/>
<comment type="caution">
    <text evidence="1">The sequence shown here is derived from an EMBL/GenBank/DDBJ whole genome shotgun (WGS) entry which is preliminary data.</text>
</comment>
<reference evidence="1" key="1">
    <citation type="journal article" date="2019" name="bioRxiv">
        <title>The Genome of the Zebra Mussel, Dreissena polymorpha: A Resource for Invasive Species Research.</title>
        <authorList>
            <person name="McCartney M.A."/>
            <person name="Auch B."/>
            <person name="Kono T."/>
            <person name="Mallez S."/>
            <person name="Zhang Y."/>
            <person name="Obille A."/>
            <person name="Becker A."/>
            <person name="Abrahante J.E."/>
            <person name="Garbe J."/>
            <person name="Badalamenti J.P."/>
            <person name="Herman A."/>
            <person name="Mangelson H."/>
            <person name="Liachko I."/>
            <person name="Sullivan S."/>
            <person name="Sone E.D."/>
            <person name="Koren S."/>
            <person name="Silverstein K.A.T."/>
            <person name="Beckman K.B."/>
            <person name="Gohl D.M."/>
        </authorList>
    </citation>
    <scope>NUCLEOTIDE SEQUENCE</scope>
    <source>
        <strain evidence="1">Duluth1</strain>
        <tissue evidence="1">Whole animal</tissue>
    </source>
</reference>
<protein>
    <submittedName>
        <fullName evidence="1">Uncharacterized protein</fullName>
    </submittedName>
</protein>